<name>A0A554WS07_9BURK</name>
<evidence type="ECO:0000313" key="1">
    <source>
        <dbReference type="EMBL" id="TSE26366.1"/>
    </source>
</evidence>
<dbReference type="SUPFAM" id="SSF143880">
    <property type="entry name" value="NE0471 N-terminal domain-like"/>
    <property type="match status" value="1"/>
</dbReference>
<dbReference type="Gene3D" id="3.30.2020.10">
    <property type="entry name" value="NE0471-like N-terminal domain"/>
    <property type="match status" value="1"/>
</dbReference>
<protein>
    <recommendedName>
        <fullName evidence="3">DUF2442 domain-containing protein</fullName>
    </recommendedName>
</protein>
<dbReference type="InterPro" id="IPR018841">
    <property type="entry name" value="DUF2442"/>
</dbReference>
<evidence type="ECO:0000313" key="2">
    <source>
        <dbReference type="Proteomes" id="UP000320225"/>
    </source>
</evidence>
<evidence type="ECO:0008006" key="3">
    <source>
        <dbReference type="Google" id="ProtNLM"/>
    </source>
</evidence>
<organism evidence="1 2">
    <name type="scientific">Tepidimonas sediminis</name>
    <dbReference type="NCBI Taxonomy" id="2588941"/>
    <lineage>
        <taxon>Bacteria</taxon>
        <taxon>Pseudomonadati</taxon>
        <taxon>Pseudomonadota</taxon>
        <taxon>Betaproteobacteria</taxon>
        <taxon>Burkholderiales</taxon>
        <taxon>Tepidimonas</taxon>
    </lineage>
</organism>
<dbReference type="Proteomes" id="UP000320225">
    <property type="component" value="Unassembled WGS sequence"/>
</dbReference>
<proteinExistence type="predicted"/>
<reference evidence="1 2" key="1">
    <citation type="submission" date="2019-07" db="EMBL/GenBank/DDBJ databases">
        <title>Tepidimonas sediminis YIM 72259 draft genome.</title>
        <authorList>
            <person name="Da Costa M.S."/>
            <person name="Froufe H.J.C."/>
            <person name="Egas C."/>
            <person name="Albuquerque L."/>
        </authorList>
    </citation>
    <scope>NUCLEOTIDE SEQUENCE [LARGE SCALE GENOMIC DNA]</scope>
    <source>
        <strain evidence="1 2">YIM 72259</strain>
    </source>
</reference>
<sequence length="101" mass="11016">MSTLLDVVEVQVEPPWTLRLRFENGEQRRFDVEPLLARPPFDRLKEPGRFATAHVAWGTVAWAGEIDIAPETLYDRSVPIATAGDTQATAEQSATGAPAAA</sequence>
<dbReference type="RefSeq" id="WP_143893608.1">
    <property type="nucleotide sequence ID" value="NZ_VJND01000003.1"/>
</dbReference>
<keyword evidence="2" id="KW-1185">Reference proteome</keyword>
<accession>A0A554WS07</accession>
<dbReference type="Pfam" id="PF10387">
    <property type="entry name" value="DUF2442"/>
    <property type="match status" value="1"/>
</dbReference>
<comment type="caution">
    <text evidence="1">The sequence shown here is derived from an EMBL/GenBank/DDBJ whole genome shotgun (WGS) entry which is preliminary data.</text>
</comment>
<dbReference type="OrthoDB" id="9803723at2"/>
<dbReference type="EMBL" id="VJND01000003">
    <property type="protein sequence ID" value="TSE26366.1"/>
    <property type="molecule type" value="Genomic_DNA"/>
</dbReference>
<dbReference type="AlphaFoldDB" id="A0A554WS07"/>
<dbReference type="InterPro" id="IPR036782">
    <property type="entry name" value="NE0471-like_N"/>
</dbReference>
<gene>
    <name evidence="1" type="ORF">Tsedi_00664</name>
</gene>